<protein>
    <recommendedName>
        <fullName evidence="1">F-box domain-containing protein</fullName>
    </recommendedName>
</protein>
<accession>A0A835A143</accession>
<dbReference type="SMART" id="SM00256">
    <property type="entry name" value="FBOX"/>
    <property type="match status" value="1"/>
</dbReference>
<reference evidence="2" key="1">
    <citation type="submission" date="2020-07" db="EMBL/GenBank/DDBJ databases">
        <title>Genome sequence and genetic diversity analysis of an under-domesticated orphan crop, white fonio (Digitaria exilis).</title>
        <authorList>
            <person name="Bennetzen J.L."/>
            <person name="Chen S."/>
            <person name="Ma X."/>
            <person name="Wang X."/>
            <person name="Yssel A.E.J."/>
            <person name="Chaluvadi S.R."/>
            <person name="Johnson M."/>
            <person name="Gangashetty P."/>
            <person name="Hamidou F."/>
            <person name="Sanogo M.D."/>
            <person name="Zwaenepoel A."/>
            <person name="Wallace J."/>
            <person name="Van De Peer Y."/>
            <person name="Van Deynze A."/>
        </authorList>
    </citation>
    <scope>NUCLEOTIDE SEQUENCE</scope>
    <source>
        <tissue evidence="2">Leaves</tissue>
    </source>
</reference>
<dbReference type="PROSITE" id="PS50181">
    <property type="entry name" value="FBOX"/>
    <property type="match status" value="1"/>
</dbReference>
<dbReference type="SUPFAM" id="SSF81383">
    <property type="entry name" value="F-box domain"/>
    <property type="match status" value="1"/>
</dbReference>
<name>A0A835A143_9POAL</name>
<dbReference type="AlphaFoldDB" id="A0A835A143"/>
<gene>
    <name evidence="2" type="ORF">HU200_065900</name>
</gene>
<keyword evidence="3" id="KW-1185">Reference proteome</keyword>
<dbReference type="PANTHER" id="PTHR35546">
    <property type="entry name" value="F-BOX PROTEIN INTERACTION DOMAIN PROTEIN-RELATED"/>
    <property type="match status" value="1"/>
</dbReference>
<organism evidence="2 3">
    <name type="scientific">Digitaria exilis</name>
    <dbReference type="NCBI Taxonomy" id="1010633"/>
    <lineage>
        <taxon>Eukaryota</taxon>
        <taxon>Viridiplantae</taxon>
        <taxon>Streptophyta</taxon>
        <taxon>Embryophyta</taxon>
        <taxon>Tracheophyta</taxon>
        <taxon>Spermatophyta</taxon>
        <taxon>Magnoliopsida</taxon>
        <taxon>Liliopsida</taxon>
        <taxon>Poales</taxon>
        <taxon>Poaceae</taxon>
        <taxon>PACMAD clade</taxon>
        <taxon>Panicoideae</taxon>
        <taxon>Panicodae</taxon>
        <taxon>Paniceae</taxon>
        <taxon>Anthephorinae</taxon>
        <taxon>Digitaria</taxon>
    </lineage>
</organism>
<evidence type="ECO:0000259" key="1">
    <source>
        <dbReference type="PROSITE" id="PS50181"/>
    </source>
</evidence>
<dbReference type="InterPro" id="IPR001810">
    <property type="entry name" value="F-box_dom"/>
</dbReference>
<evidence type="ECO:0000313" key="2">
    <source>
        <dbReference type="EMBL" id="KAF8646324.1"/>
    </source>
</evidence>
<feature type="domain" description="F-box" evidence="1">
    <location>
        <begin position="18"/>
        <end position="64"/>
    </location>
</feature>
<dbReference type="InterPro" id="IPR036047">
    <property type="entry name" value="F-box-like_dom_sf"/>
</dbReference>
<comment type="caution">
    <text evidence="2">The sequence shown here is derived from an EMBL/GenBank/DDBJ whole genome shotgun (WGS) entry which is preliminary data.</text>
</comment>
<evidence type="ECO:0000313" key="3">
    <source>
        <dbReference type="Proteomes" id="UP000636709"/>
    </source>
</evidence>
<dbReference type="OrthoDB" id="581708at2759"/>
<dbReference type="InterPro" id="IPR055290">
    <property type="entry name" value="At3g26010-like"/>
</dbReference>
<dbReference type="PANTHER" id="PTHR35546:SF105">
    <property type="entry name" value="OS05G0139200 PROTEIN"/>
    <property type="match status" value="1"/>
</dbReference>
<dbReference type="Proteomes" id="UP000636709">
    <property type="component" value="Unassembled WGS sequence"/>
</dbReference>
<sequence>MVAGSGSKKMAWTTRRRPNPTALLTDDLLVEILAHMPYRSLCRFRLVCTRWRALIDHPDHRARLPQTLVGVEAVWLWLRQRVRDRATIHARLLLAPTRPYSFANDKEFDYLVLNPATEKWVMVPVTRRWSNKVQTSNFDDEDDDENDDGDNYALAVKIYSSTTGLWIHKQRGWQGRTLY</sequence>
<dbReference type="Pfam" id="PF00646">
    <property type="entry name" value="F-box"/>
    <property type="match status" value="1"/>
</dbReference>
<proteinExistence type="predicted"/>
<dbReference type="EMBL" id="JACEFO010002902">
    <property type="protein sequence ID" value="KAF8646324.1"/>
    <property type="molecule type" value="Genomic_DNA"/>
</dbReference>
<dbReference type="Gene3D" id="1.20.1280.50">
    <property type="match status" value="1"/>
</dbReference>